<comment type="caution">
    <text evidence="14">The sequence shown here is derived from an EMBL/GenBank/DDBJ whole genome shotgun (WGS) entry which is preliminary data.</text>
</comment>
<dbReference type="InterPro" id="IPR041931">
    <property type="entry name" value="DNA_pol3_alpha_thumb_dom"/>
</dbReference>
<dbReference type="SMART" id="SM00481">
    <property type="entry name" value="POLIIIAc"/>
    <property type="match status" value="1"/>
</dbReference>
<proteinExistence type="inferred from homology"/>
<comment type="subcellular location">
    <subcellularLocation>
        <location evidence="1">Cytoplasm</location>
    </subcellularLocation>
</comment>
<evidence type="ECO:0000256" key="4">
    <source>
        <dbReference type="ARBA" id="ARBA00019114"/>
    </source>
</evidence>
<comment type="subunit">
    <text evidence="11">DNA polymerase III contains a core (composed of alpha, epsilon and theta chains) that associates with a tau subunit. This core dimerizes to form the POLIII' complex. PolIII' associates with the gamma complex (composed of gamma, delta, delta', psi and chi chains) and with the beta chain to form the complete DNA polymerase III complex.</text>
</comment>
<dbReference type="NCBIfam" id="NF004226">
    <property type="entry name" value="PRK05673.1"/>
    <property type="match status" value="1"/>
</dbReference>
<comment type="function">
    <text evidence="10">DNA polymerase III is a complex, multichain enzyme responsible for most of the replicative synthesis in bacteria. This DNA polymerase also exhibits 3' to 5' exonuclease activity. The alpha chain is the DNA polymerase.</text>
</comment>
<dbReference type="Gene3D" id="1.10.150.870">
    <property type="match status" value="1"/>
</dbReference>
<reference evidence="14 15" key="1">
    <citation type="submission" date="2019-03" db="EMBL/GenBank/DDBJ databases">
        <title>Genomic Encyclopedia of Type Strains, Phase III (KMG-III): the genomes of soil and plant-associated and newly described type strains.</title>
        <authorList>
            <person name="Whitman W."/>
        </authorList>
    </citation>
    <scope>NUCLEOTIDE SEQUENCE [LARGE SCALE GENOMIC DNA]</scope>
    <source>
        <strain evidence="14 15">CGMCC 1.7660</strain>
    </source>
</reference>
<dbReference type="Pfam" id="PF02811">
    <property type="entry name" value="PHP"/>
    <property type="match status" value="1"/>
</dbReference>
<dbReference type="InterPro" id="IPR040982">
    <property type="entry name" value="DNA_pol3_finger"/>
</dbReference>
<dbReference type="EMBL" id="SNYW01000011">
    <property type="protein sequence ID" value="TDQ80528.1"/>
    <property type="molecule type" value="Genomic_DNA"/>
</dbReference>
<dbReference type="InterPro" id="IPR004805">
    <property type="entry name" value="DnaE2/DnaE/PolC"/>
</dbReference>
<dbReference type="SUPFAM" id="SSF89550">
    <property type="entry name" value="PHP domain-like"/>
    <property type="match status" value="1"/>
</dbReference>
<dbReference type="RefSeq" id="WP_133614514.1">
    <property type="nucleotide sequence ID" value="NZ_SNYW01000011.1"/>
</dbReference>
<dbReference type="InterPro" id="IPR003141">
    <property type="entry name" value="Pol/His_phosphatase_N"/>
</dbReference>
<dbReference type="GO" id="GO:0003887">
    <property type="term" value="F:DNA-directed DNA polymerase activity"/>
    <property type="evidence" value="ECO:0007669"/>
    <property type="project" value="UniProtKB-KW"/>
</dbReference>
<evidence type="ECO:0000256" key="2">
    <source>
        <dbReference type="ARBA" id="ARBA00009496"/>
    </source>
</evidence>
<dbReference type="Pfam" id="PF07733">
    <property type="entry name" value="DNA_pol3_alpha"/>
    <property type="match status" value="1"/>
</dbReference>
<dbReference type="GO" id="GO:0005737">
    <property type="term" value="C:cytoplasm"/>
    <property type="evidence" value="ECO:0007669"/>
    <property type="project" value="UniProtKB-SubCell"/>
</dbReference>
<comment type="similarity">
    <text evidence="2">Belongs to the DNA polymerase type-C family. DnaE subfamily.</text>
</comment>
<dbReference type="Pfam" id="PF14579">
    <property type="entry name" value="HHH_6"/>
    <property type="match status" value="1"/>
</dbReference>
<dbReference type="Gene3D" id="3.20.20.140">
    <property type="entry name" value="Metal-dependent hydrolases"/>
    <property type="match status" value="1"/>
</dbReference>
<keyword evidence="6" id="KW-0808">Transferase</keyword>
<sequence>MPHADFVHLRVHSAYSLSEGAIKNKQLIELCKRNSMPAVAVTDTGNLFGAMEFTGLAKDAGIQPITGCQLGIARPREQHQVQIPAPDQIVLLVQDETGYANLMKLTSRAYLEGEPGTAPQVGLDVLSSHAAGLIALSGGPKGLVGRLLLEGQDVEARAMTQRLAAMFPGRFYIELMRHGMEEEARSEDSFIDLAYEFDLPLVATNDVYFSDEGMYQAHDALLCIAGGTYVAESNRRKVTREHRFKTAAEMRVLFADLPEAIENTLAIARRCAYMPPARKPILPAFSDGKSEDEALREMARAGLDKRLAVMNLTPEAEKPYRERLEFELGVIIQMGFPGYFLIVAEFIQWAKAQGIPVGPGRGSGAGSVVAWSLTITDLDPLRWGLLFERFLNPERISMPDFDIDFCQDRREEVIRHVQERYGRDKVGQIITFGKLQARAAVRDVGRVLQMPYGQIDRLSKLIPNNPANPVSLKDAIEGERQLRNAMDEDPAVKRLMEVAMKLEGLYRHASTHAAGVVIGDRPLDQLVPMYRDPRSDMPVTQFNMKDVEKAGLVKFDFLGLKTLSVLRTADQLLKQRGIELDIDHLPLDDENTFQMLGKGDATGVFQLESSGMRDVLRKLKPDRFEDIIAVVALYRPGPMDNIPKYINCKHGREEPDYLHPSLEGILKETFGIMIYQEQVMQIAQVLSGYSLGGADLLRRAMGKKIKEEMEAQRKLFVDGAVERGVKADKAAEIFDQVNKFAGYGFNKSHAAAYAFVSYQTAWLKANYPVEFFAASMTYDMGNTDKLNVFRQELNHLGIKLLQPDVNKSAPTFAVEQQADGSLAVRYALGAVKNVGMGVVEAMVRVRAEGGPFKSLEDFCERIDPKGLNKRQLENLVLAGAFDSLNPNRRQVFDSVEQMLRQSAAAHEARGSSQSSMFAETAQVRLTLPPIPDWLPMERLQHEFNAIGFYLSAHPLDSYGASLKRLDVVSFADLPQWLKSRGTSRAKVAGLVVGKQERTSQKGNRFAFIQLTDASGMYEATIFSERLTAAREMLEPGRALLLSVDCRQEEEGGLRLMVNEVSSLDQAAAATAAGLKIFLKEPGPVDGIRQILGKAGRGKGKIELILDLPEQKREVDVVLRDRIAVSPQLRSAIRAIPGVLEVMDT</sequence>
<evidence type="ECO:0000256" key="9">
    <source>
        <dbReference type="ARBA" id="ARBA00022932"/>
    </source>
</evidence>
<evidence type="ECO:0000256" key="1">
    <source>
        <dbReference type="ARBA" id="ARBA00004496"/>
    </source>
</evidence>
<dbReference type="InterPro" id="IPR016195">
    <property type="entry name" value="Pol/histidinol_Pase-like"/>
</dbReference>
<evidence type="ECO:0000256" key="11">
    <source>
        <dbReference type="ARBA" id="ARBA00026073"/>
    </source>
</evidence>
<dbReference type="Proteomes" id="UP000295783">
    <property type="component" value="Unassembled WGS sequence"/>
</dbReference>
<organism evidence="14 15">
    <name type="scientific">Dongia mobilis</name>
    <dbReference type="NCBI Taxonomy" id="578943"/>
    <lineage>
        <taxon>Bacteria</taxon>
        <taxon>Pseudomonadati</taxon>
        <taxon>Pseudomonadota</taxon>
        <taxon>Alphaproteobacteria</taxon>
        <taxon>Rhodospirillales</taxon>
        <taxon>Dongiaceae</taxon>
        <taxon>Dongia</taxon>
    </lineage>
</organism>
<dbReference type="GO" id="GO:0006260">
    <property type="term" value="P:DNA replication"/>
    <property type="evidence" value="ECO:0007669"/>
    <property type="project" value="UniProtKB-KW"/>
</dbReference>
<name>A0A4R6WUC6_9PROT</name>
<dbReference type="NCBIfam" id="TIGR00594">
    <property type="entry name" value="polc"/>
    <property type="match status" value="1"/>
</dbReference>
<dbReference type="InterPro" id="IPR029460">
    <property type="entry name" value="DNAPol_HHH"/>
</dbReference>
<keyword evidence="8" id="KW-0235">DNA replication</keyword>
<evidence type="ECO:0000256" key="6">
    <source>
        <dbReference type="ARBA" id="ARBA00022679"/>
    </source>
</evidence>
<evidence type="ECO:0000313" key="15">
    <source>
        <dbReference type="Proteomes" id="UP000295783"/>
    </source>
</evidence>
<keyword evidence="9" id="KW-0239">DNA-directed DNA polymerase</keyword>
<evidence type="ECO:0000256" key="7">
    <source>
        <dbReference type="ARBA" id="ARBA00022695"/>
    </source>
</evidence>
<feature type="domain" description="Polymerase/histidinol phosphatase N-terminal" evidence="13">
    <location>
        <begin position="7"/>
        <end position="74"/>
    </location>
</feature>
<keyword evidence="7" id="KW-0548">Nucleotidyltransferase</keyword>
<dbReference type="CDD" id="cd04485">
    <property type="entry name" value="DnaE_OBF"/>
    <property type="match status" value="1"/>
</dbReference>
<dbReference type="PANTHER" id="PTHR32294:SF0">
    <property type="entry name" value="DNA POLYMERASE III SUBUNIT ALPHA"/>
    <property type="match status" value="1"/>
</dbReference>
<evidence type="ECO:0000256" key="10">
    <source>
        <dbReference type="ARBA" id="ARBA00025611"/>
    </source>
</evidence>
<dbReference type="AlphaFoldDB" id="A0A4R6WUC6"/>
<keyword evidence="5" id="KW-0963">Cytoplasm</keyword>
<evidence type="ECO:0000256" key="8">
    <source>
        <dbReference type="ARBA" id="ARBA00022705"/>
    </source>
</evidence>
<evidence type="ECO:0000256" key="5">
    <source>
        <dbReference type="ARBA" id="ARBA00022490"/>
    </source>
</evidence>
<evidence type="ECO:0000259" key="13">
    <source>
        <dbReference type="SMART" id="SM00481"/>
    </source>
</evidence>
<dbReference type="InterPro" id="IPR011708">
    <property type="entry name" value="DNA_pol3_alpha_NTPase_dom"/>
</dbReference>
<keyword evidence="15" id="KW-1185">Reference proteome</keyword>
<dbReference type="InterPro" id="IPR049821">
    <property type="entry name" value="PolIIIA_DnaE1_PHP"/>
</dbReference>
<dbReference type="GO" id="GO:0008408">
    <property type="term" value="F:3'-5' exonuclease activity"/>
    <property type="evidence" value="ECO:0007669"/>
    <property type="project" value="InterPro"/>
</dbReference>
<gene>
    <name evidence="14" type="ORF">A8950_3060</name>
</gene>
<dbReference type="OrthoDB" id="9803237at2"/>
<dbReference type="Pfam" id="PF17657">
    <property type="entry name" value="DNA_pol3_finger"/>
    <property type="match status" value="1"/>
</dbReference>
<accession>A0A4R6WUC6</accession>
<evidence type="ECO:0000313" key="14">
    <source>
        <dbReference type="EMBL" id="TDQ80528.1"/>
    </source>
</evidence>
<protein>
    <recommendedName>
        <fullName evidence="4">DNA polymerase III subunit alpha</fullName>
        <ecNumber evidence="3">2.7.7.7</ecNumber>
    </recommendedName>
</protein>
<dbReference type="CDD" id="cd07433">
    <property type="entry name" value="PHP_PolIIIA_DnaE1"/>
    <property type="match status" value="1"/>
</dbReference>
<comment type="catalytic activity">
    <reaction evidence="12">
        <text>DNA(n) + a 2'-deoxyribonucleoside 5'-triphosphate = DNA(n+1) + diphosphate</text>
        <dbReference type="Rhea" id="RHEA:22508"/>
        <dbReference type="Rhea" id="RHEA-COMP:17339"/>
        <dbReference type="Rhea" id="RHEA-COMP:17340"/>
        <dbReference type="ChEBI" id="CHEBI:33019"/>
        <dbReference type="ChEBI" id="CHEBI:61560"/>
        <dbReference type="ChEBI" id="CHEBI:173112"/>
        <dbReference type="EC" id="2.7.7.7"/>
    </reaction>
</comment>
<dbReference type="Gene3D" id="1.10.10.1600">
    <property type="entry name" value="Bacterial DNA polymerase III alpha subunit, thumb domain"/>
    <property type="match status" value="1"/>
</dbReference>
<evidence type="ECO:0000256" key="12">
    <source>
        <dbReference type="ARBA" id="ARBA00049244"/>
    </source>
</evidence>
<dbReference type="InterPro" id="IPR004013">
    <property type="entry name" value="PHP_dom"/>
</dbReference>
<dbReference type="EC" id="2.7.7.7" evidence="3"/>
<dbReference type="PANTHER" id="PTHR32294">
    <property type="entry name" value="DNA POLYMERASE III SUBUNIT ALPHA"/>
    <property type="match status" value="1"/>
</dbReference>
<evidence type="ECO:0000256" key="3">
    <source>
        <dbReference type="ARBA" id="ARBA00012417"/>
    </source>
</evidence>